<dbReference type="Pfam" id="PF02779">
    <property type="entry name" value="Transket_pyr"/>
    <property type="match status" value="1"/>
</dbReference>
<evidence type="ECO:0000259" key="4">
    <source>
        <dbReference type="SMART" id="SM00861"/>
    </source>
</evidence>
<dbReference type="SUPFAM" id="SSF52922">
    <property type="entry name" value="TK C-terminal domain-like"/>
    <property type="match status" value="1"/>
</dbReference>
<dbReference type="Pfam" id="PF00676">
    <property type="entry name" value="E1_dh"/>
    <property type="match status" value="1"/>
</dbReference>
<evidence type="ECO:0000313" key="5">
    <source>
        <dbReference type="EMBL" id="CUV08956.1"/>
    </source>
</evidence>
<dbReference type="Gene3D" id="3.40.50.920">
    <property type="match status" value="1"/>
</dbReference>
<protein>
    <submittedName>
        <fullName evidence="5">Branched-chain alpha-keto acid dehydrogenase, E1 component, alpha subunit / Branched-chain alpha-keto acid dehydrogenase, E1 component, beta subunit</fullName>
        <ecNumber evidence="5">1.2.4.4</ecNumber>
    </submittedName>
</protein>
<name>A0A160VEH8_9ZZZZ</name>
<evidence type="ECO:0000256" key="2">
    <source>
        <dbReference type="ARBA" id="ARBA00023002"/>
    </source>
</evidence>
<dbReference type="InterPro" id="IPR009014">
    <property type="entry name" value="Transketo_C/PFOR_II"/>
</dbReference>
<dbReference type="GO" id="GO:0003863">
    <property type="term" value="F:branched-chain 2-oxo acid dehydrogenase activity"/>
    <property type="evidence" value="ECO:0007669"/>
    <property type="project" value="UniProtKB-EC"/>
</dbReference>
<accession>A0A160VEH8</accession>
<dbReference type="AlphaFoldDB" id="A0A160VEH8"/>
<evidence type="ECO:0000256" key="3">
    <source>
        <dbReference type="ARBA" id="ARBA00023052"/>
    </source>
</evidence>
<keyword evidence="3" id="KW-0786">Thiamine pyrophosphate</keyword>
<dbReference type="Pfam" id="PF02780">
    <property type="entry name" value="Transketolase_C"/>
    <property type="match status" value="1"/>
</dbReference>
<dbReference type="PANTHER" id="PTHR43257:SF2">
    <property type="entry name" value="PYRUVATE DEHYDROGENASE E1 COMPONENT SUBUNIT BETA"/>
    <property type="match status" value="1"/>
</dbReference>
<dbReference type="Gene3D" id="3.40.50.970">
    <property type="match status" value="2"/>
</dbReference>
<gene>
    <name evidence="5" type="ORF">MGWOODY_Mmi1897</name>
</gene>
<dbReference type="CDD" id="cd07036">
    <property type="entry name" value="TPP_PYR_E1-PDHc-beta_like"/>
    <property type="match status" value="1"/>
</dbReference>
<sequence>MPRLHGFQKKELLEIYRKMVLARRLDEKQLIMLKQGKAFFHIGCSGHEAAQMAAAVNMNPGQDWAYPYYRDAALCLGLGMTGREQLLSFLARKDDPNSGGRQMPQHYGHKDLRIVSQSSPTGTQFLQAVGCAMSRKWEETKEIVYVSSGEGSSSEGEFHEALNWASREKLPVIFHIEDNEYAISVHISEQTAGSSVFALVAGYKNLSRYDVDGTNFFETNLAFQQAIERAQKGKGPSVIVSHVVRLLSHSSSDDQRKYRSKDELNKDLNKDPIIKFETDCIQAKIATSKDFEKIRDEVKKQVDADAEWADQQDHPDPNTALDHVYTNQPALKETTFNIKNDKVVLVDAINHAMAEEMERDEKIVIYGQDIADPKGGVFTATRGLMNQFGKKRVFNSPLAEASIIGTAVGLAVTGWKPCVEIQFGDYIWPAMMQIRNEVASMRYRSNGKWKCPLIMRVPVGGYIHGAICHSQSIDGYFIHMPGIRIAYPSNAADAKGLLKAACRMDDPVLFMEHKGLYRQGFAATPEPDENYILPFGQASVVQEGSVATIITWGAMVQKSIEAVKALGIDPGLVEIVDLRTLNPLDHDAIEASVTKTGKVLVVYEDVLTNGPGAEIAAIIADQHFESLDGPIKRVGAADAHVPYNWFLEEKVLPQTSDVQKALTELLEY</sequence>
<dbReference type="InterPro" id="IPR005475">
    <property type="entry name" value="Transketolase-like_Pyr-bd"/>
</dbReference>
<reference evidence="5" key="1">
    <citation type="submission" date="2015-10" db="EMBL/GenBank/DDBJ databases">
        <authorList>
            <person name="Gilbert D.G."/>
        </authorList>
    </citation>
    <scope>NUCLEOTIDE SEQUENCE</scope>
</reference>
<proteinExistence type="predicted"/>
<dbReference type="EC" id="1.2.4.4" evidence="5"/>
<organism evidence="5">
    <name type="scientific">hydrothermal vent metagenome</name>
    <dbReference type="NCBI Taxonomy" id="652676"/>
    <lineage>
        <taxon>unclassified sequences</taxon>
        <taxon>metagenomes</taxon>
        <taxon>ecological metagenomes</taxon>
    </lineage>
</organism>
<dbReference type="InterPro" id="IPR029061">
    <property type="entry name" value="THDP-binding"/>
</dbReference>
<dbReference type="SUPFAM" id="SSF52518">
    <property type="entry name" value="Thiamin diphosphate-binding fold (THDP-binding)"/>
    <property type="match status" value="2"/>
</dbReference>
<keyword evidence="2 5" id="KW-0560">Oxidoreductase</keyword>
<evidence type="ECO:0000256" key="1">
    <source>
        <dbReference type="ARBA" id="ARBA00001964"/>
    </source>
</evidence>
<dbReference type="SMART" id="SM00861">
    <property type="entry name" value="Transket_pyr"/>
    <property type="match status" value="1"/>
</dbReference>
<dbReference type="InterPro" id="IPR001017">
    <property type="entry name" value="DH_E1"/>
</dbReference>
<dbReference type="FunFam" id="3.40.50.970:FF:000001">
    <property type="entry name" value="Pyruvate dehydrogenase E1 beta subunit"/>
    <property type="match status" value="1"/>
</dbReference>
<comment type="cofactor">
    <cofactor evidence="1">
        <name>thiamine diphosphate</name>
        <dbReference type="ChEBI" id="CHEBI:58937"/>
    </cofactor>
</comment>
<dbReference type="CDD" id="cd02000">
    <property type="entry name" value="TPP_E1_PDC_ADC_BCADC"/>
    <property type="match status" value="1"/>
</dbReference>
<dbReference type="FunFam" id="3.40.50.920:FF:000001">
    <property type="entry name" value="Pyruvate dehydrogenase E1 beta subunit"/>
    <property type="match status" value="1"/>
</dbReference>
<dbReference type="EMBL" id="FAXC01000146">
    <property type="protein sequence ID" value="CUV08956.1"/>
    <property type="molecule type" value="Genomic_DNA"/>
</dbReference>
<feature type="domain" description="Transketolase-like pyrimidine-binding" evidence="4">
    <location>
        <begin position="343"/>
        <end position="519"/>
    </location>
</feature>
<dbReference type="InterPro" id="IPR033248">
    <property type="entry name" value="Transketolase_C"/>
</dbReference>
<dbReference type="PANTHER" id="PTHR43257">
    <property type="entry name" value="PYRUVATE DEHYDROGENASE E1 COMPONENT BETA SUBUNIT"/>
    <property type="match status" value="1"/>
</dbReference>